<organism evidence="1">
    <name type="scientific">Pandoravirus quercus</name>
    <dbReference type="NCBI Taxonomy" id="2107709"/>
    <lineage>
        <taxon>Viruses</taxon>
        <taxon>Pandoravirus</taxon>
    </lineage>
</organism>
<evidence type="ECO:0000313" key="1">
    <source>
        <dbReference type="EMBL" id="AVK75323.1"/>
    </source>
</evidence>
<gene>
    <name evidence="1" type="ORF">pqer_cds_901</name>
</gene>
<dbReference type="EMBL" id="MG011689">
    <property type="protein sequence ID" value="AVK75323.1"/>
    <property type="molecule type" value="Genomic_DNA"/>
</dbReference>
<sequence>MGHQTKTRHRGRSSIARSPTTAWWRRFWVRARPTDDKAAQTTTLCRRLAECMAKDRHTLAGAFGALGCAKVLLVEPGDIDALHPWHFYVGPRRPALIHLAGSVHSTRALLEEDGASHLVVSGDTNRDERFRVILSMGADDDTMTAKIYRAPHSRPFGAPISCTVHAHPVPC</sequence>
<dbReference type="RefSeq" id="YP_009483592.1">
    <property type="nucleotide sequence ID" value="NC_037667.1"/>
</dbReference>
<accession>A0A2U7UA54</accession>
<proteinExistence type="predicted"/>
<name>A0A2U7UA54_9VIRU</name>
<protein>
    <submittedName>
        <fullName evidence="1">Uncharacterized protein</fullName>
    </submittedName>
</protein>
<dbReference type="GeneID" id="36844464"/>
<dbReference type="Proteomes" id="UP000248852">
    <property type="component" value="Segment"/>
</dbReference>
<reference evidence="1" key="1">
    <citation type="journal article" date="2018" name="Nat. Commun.">
        <title>Diversity and evolution of the emerging Pandoraviridae family.</title>
        <authorList>
            <person name="Legendre M."/>
            <person name="Fabre E."/>
            <person name="Poirot O."/>
            <person name="Jeudy S."/>
            <person name="Lartigue A."/>
            <person name="Alempic J.M."/>
            <person name="Beucher L."/>
            <person name="Philippe N."/>
            <person name="Bertaux L."/>
            <person name="Christo-Foroux E."/>
            <person name="Labadie K."/>
            <person name="Coute Y."/>
            <person name="Abergel C."/>
            <person name="Claverie J.M."/>
        </authorList>
    </citation>
    <scope>NUCLEOTIDE SEQUENCE [LARGE SCALE GENOMIC DNA]</scope>
    <source>
        <strain evidence="1">Quercus</strain>
    </source>
</reference>
<dbReference type="KEGG" id="vg:36844464"/>